<evidence type="ECO:0000313" key="16">
    <source>
        <dbReference type="Proteomes" id="UP001519460"/>
    </source>
</evidence>
<feature type="domain" description="Carbohydrate kinase FGGY N-terminal" evidence="13">
    <location>
        <begin position="93"/>
        <end position="322"/>
    </location>
</feature>
<comment type="similarity">
    <text evidence="2 12">Belongs to the FGGY kinase family.</text>
</comment>
<protein>
    <recommendedName>
        <fullName evidence="11">Probable glycerol kinase</fullName>
        <ecNumber evidence="3">2.7.1.30</ecNumber>
    </recommendedName>
    <alternativeName>
        <fullName evidence="9">ATP:glycerol 3-phosphotransferase</fullName>
    </alternativeName>
</protein>
<evidence type="ECO:0000256" key="11">
    <source>
        <dbReference type="ARBA" id="ARBA00071571"/>
    </source>
</evidence>
<dbReference type="Pfam" id="PF00370">
    <property type="entry name" value="FGGY_N"/>
    <property type="match status" value="1"/>
</dbReference>
<evidence type="ECO:0000256" key="3">
    <source>
        <dbReference type="ARBA" id="ARBA00012099"/>
    </source>
</evidence>
<keyword evidence="16" id="KW-1185">Reference proteome</keyword>
<dbReference type="PIRSF" id="PIRSF000538">
    <property type="entry name" value="GlpK"/>
    <property type="match status" value="1"/>
</dbReference>
<reference evidence="15 16" key="1">
    <citation type="journal article" date="2023" name="Sci. Data">
        <title>Genome assembly of the Korean intertidal mud-creeper Batillaria attramentaria.</title>
        <authorList>
            <person name="Patra A.K."/>
            <person name="Ho P.T."/>
            <person name="Jun S."/>
            <person name="Lee S.J."/>
            <person name="Kim Y."/>
            <person name="Won Y.J."/>
        </authorList>
    </citation>
    <scope>NUCLEOTIDE SEQUENCE [LARGE SCALE GENOMIC DNA]</scope>
    <source>
        <strain evidence="15">Wonlab-2016</strain>
    </source>
</reference>
<dbReference type="NCBIfam" id="NF000756">
    <property type="entry name" value="PRK00047.1"/>
    <property type="match status" value="1"/>
</dbReference>
<comment type="caution">
    <text evidence="15">The sequence shown here is derived from an EMBL/GenBank/DDBJ whole genome shotgun (WGS) entry which is preliminary data.</text>
</comment>
<sequence>GRVGSPNKFMLVNQCKQIWLKFNGVAWCVFVTTATPAAASVQALPRQAELRQSVTKAVKVKCAAYQVKQARVATVAGFAVTESHKRTPEMQLVGAVDQGTSSSRFLIFDSQTSTVVTQHQIELKQKFPQEGWVEEDPIEILDSVKSCISTAVGNLADLGLGAADIKCVGVTNQGATTLVWDKMTGCPLYNAVVWLDTRTASTASDLVDKTPDKSIDHLRPLCGLPINACFSAVKLHWLLENSEAVCRAVQENRCLFGTVDSWLLWNLTGGINGGRHVTDVTNANTTMLMNLKTLQWDEELCSFFGVPKSVLPEICSSSEILLDQQSAMVGQRCFSVGQAKNTYGTGCYLNFNTGAKPVESKTGMMTMVAYKFGPSQPPAYALMGGASVAGACVRWLRDNLGIISTSAEVEALARKVDSTHGCYFVPALSGLFGTRWDPTARGIICGISQFTTKHHIARAALEAVCFQTREVIEAMEQDSGIPLTSLRVDGGMTDNDLLMQLQADLLQLDVVRPSMRETTALGVAMAAGSAAGIGVWDLKQEGPHITTATFTPSVTRAESDARYERWQLAVEKSTHWETASSTAESKDG</sequence>
<keyword evidence="5" id="KW-0547">Nucleotide-binding</keyword>
<dbReference type="InterPro" id="IPR042018">
    <property type="entry name" value="GK1-3_metazoan-type"/>
</dbReference>
<dbReference type="PANTHER" id="PTHR10196:SF69">
    <property type="entry name" value="GLYCEROL KINASE"/>
    <property type="match status" value="1"/>
</dbReference>
<dbReference type="InterPro" id="IPR000577">
    <property type="entry name" value="Carb_kinase_FGGY"/>
</dbReference>
<dbReference type="Pfam" id="PF02782">
    <property type="entry name" value="FGGY_C"/>
    <property type="match status" value="1"/>
</dbReference>
<evidence type="ECO:0000256" key="9">
    <source>
        <dbReference type="ARBA" id="ARBA00043149"/>
    </source>
</evidence>
<evidence type="ECO:0000256" key="2">
    <source>
        <dbReference type="ARBA" id="ARBA00009156"/>
    </source>
</evidence>
<comment type="catalytic activity">
    <reaction evidence="10">
        <text>glycerol + ATP = sn-glycerol 3-phosphate + ADP + H(+)</text>
        <dbReference type="Rhea" id="RHEA:21644"/>
        <dbReference type="ChEBI" id="CHEBI:15378"/>
        <dbReference type="ChEBI" id="CHEBI:17754"/>
        <dbReference type="ChEBI" id="CHEBI:30616"/>
        <dbReference type="ChEBI" id="CHEBI:57597"/>
        <dbReference type="ChEBI" id="CHEBI:456216"/>
        <dbReference type="EC" id="2.7.1.30"/>
    </reaction>
</comment>
<dbReference type="NCBIfam" id="TIGR01311">
    <property type="entry name" value="glycerol_kin"/>
    <property type="match status" value="1"/>
</dbReference>
<dbReference type="FunFam" id="3.30.420.40:FF:000108">
    <property type="entry name" value="Glycerol kinase, glycosomal"/>
    <property type="match status" value="1"/>
</dbReference>
<evidence type="ECO:0000256" key="1">
    <source>
        <dbReference type="ARBA" id="ARBA00005190"/>
    </source>
</evidence>
<evidence type="ECO:0000256" key="12">
    <source>
        <dbReference type="RuleBase" id="RU003733"/>
    </source>
</evidence>
<dbReference type="PANTHER" id="PTHR10196">
    <property type="entry name" value="SUGAR KINASE"/>
    <property type="match status" value="1"/>
</dbReference>
<dbReference type="GO" id="GO:0006071">
    <property type="term" value="P:glycerol metabolic process"/>
    <property type="evidence" value="ECO:0007669"/>
    <property type="project" value="UniProtKB-KW"/>
</dbReference>
<keyword evidence="7" id="KW-0319">Glycerol metabolism</keyword>
<evidence type="ECO:0000256" key="5">
    <source>
        <dbReference type="ARBA" id="ARBA00022741"/>
    </source>
</evidence>
<accession>A0ABD0KA06</accession>
<dbReference type="InterPro" id="IPR018485">
    <property type="entry name" value="FGGY_C"/>
</dbReference>
<evidence type="ECO:0000313" key="15">
    <source>
        <dbReference type="EMBL" id="KAK7483842.1"/>
    </source>
</evidence>
<dbReference type="GO" id="GO:0004370">
    <property type="term" value="F:glycerol kinase activity"/>
    <property type="evidence" value="ECO:0007669"/>
    <property type="project" value="UniProtKB-EC"/>
</dbReference>
<keyword evidence="8" id="KW-0067">ATP-binding</keyword>
<dbReference type="CDD" id="cd07792">
    <property type="entry name" value="ASKHA_NBD_FGGY_GK1-3-like"/>
    <property type="match status" value="1"/>
</dbReference>
<evidence type="ECO:0000256" key="10">
    <source>
        <dbReference type="ARBA" id="ARBA00052101"/>
    </source>
</evidence>
<keyword evidence="6 12" id="KW-0418">Kinase</keyword>
<dbReference type="EC" id="2.7.1.30" evidence="3"/>
<gene>
    <name evidence="15" type="ORF">BaRGS_00024950</name>
</gene>
<evidence type="ECO:0000256" key="6">
    <source>
        <dbReference type="ARBA" id="ARBA00022777"/>
    </source>
</evidence>
<dbReference type="EMBL" id="JACVVK020000220">
    <property type="protein sequence ID" value="KAK7483842.1"/>
    <property type="molecule type" value="Genomic_DNA"/>
</dbReference>
<name>A0ABD0KA06_9CAEN</name>
<dbReference type="InterPro" id="IPR043129">
    <property type="entry name" value="ATPase_NBD"/>
</dbReference>
<evidence type="ECO:0000256" key="4">
    <source>
        <dbReference type="ARBA" id="ARBA00022679"/>
    </source>
</evidence>
<evidence type="ECO:0000256" key="7">
    <source>
        <dbReference type="ARBA" id="ARBA00022798"/>
    </source>
</evidence>
<dbReference type="FunFam" id="3.30.420.40:FF:000177">
    <property type="entry name" value="Glycerol kinase"/>
    <property type="match status" value="1"/>
</dbReference>
<evidence type="ECO:0000259" key="14">
    <source>
        <dbReference type="Pfam" id="PF02782"/>
    </source>
</evidence>
<feature type="domain" description="Carbohydrate kinase FGGY C-terminal" evidence="14">
    <location>
        <begin position="340"/>
        <end position="531"/>
    </location>
</feature>
<dbReference type="SUPFAM" id="SSF53067">
    <property type="entry name" value="Actin-like ATPase domain"/>
    <property type="match status" value="2"/>
</dbReference>
<organism evidence="15 16">
    <name type="scientific">Batillaria attramentaria</name>
    <dbReference type="NCBI Taxonomy" id="370345"/>
    <lineage>
        <taxon>Eukaryota</taxon>
        <taxon>Metazoa</taxon>
        <taxon>Spiralia</taxon>
        <taxon>Lophotrochozoa</taxon>
        <taxon>Mollusca</taxon>
        <taxon>Gastropoda</taxon>
        <taxon>Caenogastropoda</taxon>
        <taxon>Sorbeoconcha</taxon>
        <taxon>Cerithioidea</taxon>
        <taxon>Batillariidae</taxon>
        <taxon>Batillaria</taxon>
    </lineage>
</organism>
<dbReference type="AlphaFoldDB" id="A0ABD0KA06"/>
<evidence type="ECO:0000256" key="8">
    <source>
        <dbReference type="ARBA" id="ARBA00022840"/>
    </source>
</evidence>
<dbReference type="Gene3D" id="3.30.420.40">
    <property type="match status" value="2"/>
</dbReference>
<dbReference type="InterPro" id="IPR005999">
    <property type="entry name" value="Glycerol_kin"/>
</dbReference>
<proteinExistence type="inferred from homology"/>
<evidence type="ECO:0000259" key="13">
    <source>
        <dbReference type="Pfam" id="PF00370"/>
    </source>
</evidence>
<keyword evidence="4 12" id="KW-0808">Transferase</keyword>
<dbReference type="GO" id="GO:0005524">
    <property type="term" value="F:ATP binding"/>
    <property type="evidence" value="ECO:0007669"/>
    <property type="project" value="UniProtKB-KW"/>
</dbReference>
<dbReference type="InterPro" id="IPR018483">
    <property type="entry name" value="Carb_kinase_FGGY_CS"/>
</dbReference>
<dbReference type="Proteomes" id="UP001519460">
    <property type="component" value="Unassembled WGS sequence"/>
</dbReference>
<dbReference type="InterPro" id="IPR018484">
    <property type="entry name" value="FGGY_N"/>
</dbReference>
<feature type="non-terminal residue" evidence="15">
    <location>
        <position position="1"/>
    </location>
</feature>
<dbReference type="PROSITE" id="PS00445">
    <property type="entry name" value="FGGY_KINASES_2"/>
    <property type="match status" value="1"/>
</dbReference>
<comment type="pathway">
    <text evidence="1">Polyol metabolism; glycerol degradation via glycerol kinase pathway; sn-glycerol 3-phosphate from glycerol: step 1/1.</text>
</comment>